<name>A0ABV5F3H5_9FLAO</name>
<dbReference type="RefSeq" id="WP_382383351.1">
    <property type="nucleotide sequence ID" value="NZ_JBHMEZ010000012.1"/>
</dbReference>
<gene>
    <name evidence="2" type="ORF">ACFFVB_12925</name>
</gene>
<evidence type="ECO:0000256" key="1">
    <source>
        <dbReference type="SAM" id="SignalP"/>
    </source>
</evidence>
<evidence type="ECO:0000313" key="2">
    <source>
        <dbReference type="EMBL" id="MFB9053983.1"/>
    </source>
</evidence>
<protein>
    <submittedName>
        <fullName evidence="2">DUF6567 family protein</fullName>
    </submittedName>
</protein>
<dbReference type="PROSITE" id="PS51257">
    <property type="entry name" value="PROKAR_LIPOPROTEIN"/>
    <property type="match status" value="1"/>
</dbReference>
<feature type="signal peptide" evidence="1">
    <location>
        <begin position="1"/>
        <end position="22"/>
    </location>
</feature>
<organism evidence="2 3">
    <name type="scientific">Formosa undariae</name>
    <dbReference type="NCBI Taxonomy" id="1325436"/>
    <lineage>
        <taxon>Bacteria</taxon>
        <taxon>Pseudomonadati</taxon>
        <taxon>Bacteroidota</taxon>
        <taxon>Flavobacteriia</taxon>
        <taxon>Flavobacteriales</taxon>
        <taxon>Flavobacteriaceae</taxon>
        <taxon>Formosa</taxon>
    </lineage>
</organism>
<keyword evidence="1" id="KW-0732">Signal</keyword>
<dbReference type="EMBL" id="JBHMEZ010000012">
    <property type="protein sequence ID" value="MFB9053983.1"/>
    <property type="molecule type" value="Genomic_DNA"/>
</dbReference>
<dbReference type="Pfam" id="PF20205">
    <property type="entry name" value="DUF6567"/>
    <property type="match status" value="1"/>
</dbReference>
<sequence length="121" mass="13283">MKKITVVAAIFCSMFLSSCAVHEGMTSNLNNNTTEVVLAKNNYKILERVQGESEARYILGFGGLSRNGLIAEAKANMLENADILGSSKAIINETVEYKNSFFPFFGSKKVIVSAYIVEFTN</sequence>
<proteinExistence type="predicted"/>
<evidence type="ECO:0000313" key="3">
    <source>
        <dbReference type="Proteomes" id="UP001589605"/>
    </source>
</evidence>
<dbReference type="Proteomes" id="UP001589605">
    <property type="component" value="Unassembled WGS sequence"/>
</dbReference>
<accession>A0ABV5F3H5</accession>
<feature type="chain" id="PRO_5046161923" evidence="1">
    <location>
        <begin position="23"/>
        <end position="121"/>
    </location>
</feature>
<comment type="caution">
    <text evidence="2">The sequence shown here is derived from an EMBL/GenBank/DDBJ whole genome shotgun (WGS) entry which is preliminary data.</text>
</comment>
<reference evidence="2 3" key="1">
    <citation type="submission" date="2024-09" db="EMBL/GenBank/DDBJ databases">
        <authorList>
            <person name="Sun Q."/>
            <person name="Mori K."/>
        </authorList>
    </citation>
    <scope>NUCLEOTIDE SEQUENCE [LARGE SCALE GENOMIC DNA]</scope>
    <source>
        <strain evidence="2 3">CECT 8286</strain>
    </source>
</reference>
<keyword evidence="3" id="KW-1185">Reference proteome</keyword>
<dbReference type="InterPro" id="IPR046697">
    <property type="entry name" value="DUF6567"/>
</dbReference>